<evidence type="ECO:0000313" key="2">
    <source>
        <dbReference type="EMBL" id="EEH52635.1"/>
    </source>
</evidence>
<feature type="compositionally biased region" description="Gly residues" evidence="1">
    <location>
        <begin position="170"/>
        <end position="180"/>
    </location>
</feature>
<organism evidence="3">
    <name type="scientific">Micromonas pusilla (strain CCMP1545)</name>
    <name type="common">Picoplanktonic green alga</name>
    <dbReference type="NCBI Taxonomy" id="564608"/>
    <lineage>
        <taxon>Eukaryota</taxon>
        <taxon>Viridiplantae</taxon>
        <taxon>Chlorophyta</taxon>
        <taxon>Mamiellophyceae</taxon>
        <taxon>Mamiellales</taxon>
        <taxon>Mamiellaceae</taxon>
        <taxon>Micromonas</taxon>
    </lineage>
</organism>
<evidence type="ECO:0000256" key="1">
    <source>
        <dbReference type="SAM" id="MobiDB-lite"/>
    </source>
</evidence>
<dbReference type="KEGG" id="mpp:MICPUCDRAFT_53214"/>
<dbReference type="AlphaFoldDB" id="C1N6A5"/>
<protein>
    <submittedName>
        <fullName evidence="2">Predicted protein</fullName>
    </submittedName>
</protein>
<dbReference type="RefSeq" id="XP_003063499.1">
    <property type="nucleotide sequence ID" value="XM_003063453.1"/>
</dbReference>
<proteinExistence type="predicted"/>
<feature type="region of interest" description="Disordered" evidence="1">
    <location>
        <begin position="107"/>
        <end position="126"/>
    </location>
</feature>
<evidence type="ECO:0000313" key="3">
    <source>
        <dbReference type="Proteomes" id="UP000001876"/>
    </source>
</evidence>
<dbReference type="EMBL" id="GG663748">
    <property type="protein sequence ID" value="EEH52635.1"/>
    <property type="molecule type" value="Genomic_DNA"/>
</dbReference>
<accession>C1N6A5</accession>
<dbReference type="Proteomes" id="UP000001876">
    <property type="component" value="Unassembled WGS sequence"/>
</dbReference>
<feature type="region of interest" description="Disordered" evidence="1">
    <location>
        <begin position="144"/>
        <end position="194"/>
    </location>
</feature>
<keyword evidence="3" id="KW-1185">Reference proteome</keyword>
<dbReference type="OrthoDB" id="498922at2759"/>
<reference evidence="2 3" key="1">
    <citation type="journal article" date="2009" name="Science">
        <title>Green evolution and dynamic adaptations revealed by genomes of the marine picoeukaryotes Micromonas.</title>
        <authorList>
            <person name="Worden A.Z."/>
            <person name="Lee J.H."/>
            <person name="Mock T."/>
            <person name="Rouze P."/>
            <person name="Simmons M.P."/>
            <person name="Aerts A.L."/>
            <person name="Allen A.E."/>
            <person name="Cuvelier M.L."/>
            <person name="Derelle E."/>
            <person name="Everett M.V."/>
            <person name="Foulon E."/>
            <person name="Grimwood J."/>
            <person name="Gundlach H."/>
            <person name="Henrissat B."/>
            <person name="Napoli C."/>
            <person name="McDonald S.M."/>
            <person name="Parker M.S."/>
            <person name="Rombauts S."/>
            <person name="Salamov A."/>
            <person name="Von Dassow P."/>
            <person name="Badger J.H."/>
            <person name="Coutinho P.M."/>
            <person name="Demir E."/>
            <person name="Dubchak I."/>
            <person name="Gentemann C."/>
            <person name="Eikrem W."/>
            <person name="Gready J.E."/>
            <person name="John U."/>
            <person name="Lanier W."/>
            <person name="Lindquist E.A."/>
            <person name="Lucas S."/>
            <person name="Mayer K.F."/>
            <person name="Moreau H."/>
            <person name="Not F."/>
            <person name="Otillar R."/>
            <person name="Panaud O."/>
            <person name="Pangilinan J."/>
            <person name="Paulsen I."/>
            <person name="Piegu B."/>
            <person name="Poliakov A."/>
            <person name="Robbens S."/>
            <person name="Schmutz J."/>
            <person name="Toulza E."/>
            <person name="Wyss T."/>
            <person name="Zelensky A."/>
            <person name="Zhou K."/>
            <person name="Armbrust E.V."/>
            <person name="Bhattacharya D."/>
            <person name="Goodenough U.W."/>
            <person name="Van de Peer Y."/>
            <person name="Grigoriev I.V."/>
        </authorList>
    </citation>
    <scope>NUCLEOTIDE SEQUENCE [LARGE SCALE GENOMIC DNA]</scope>
    <source>
        <strain evidence="2 3">CCMP1545</strain>
    </source>
</reference>
<sequence length="256" mass="26948">MPPPLPPRAHPDDLRSRLRSGGGYADRGPPRGGYRNDRYSPYGDVRGERRQAPPTLKGWSPSGNTRDDGKDTFAGKCEGCGNDCEVPFRPVKGGNPPVCNDCHQSLRSAQGGPDGGKRGRDPYGNGQQMMMVVTPQMMAAMQRGRGGRGMMGAGRGRGRGRGANVWTPDGAGGEGAGAAGGERKTPTKGPLSKTWVRPGAEIAGDDGAAAGAGGGINAPCTFFARGKARSDSHWSPYTTAFAWCTPFLEDFLSRRL</sequence>
<feature type="region of interest" description="Disordered" evidence="1">
    <location>
        <begin position="1"/>
        <end position="70"/>
    </location>
</feature>
<dbReference type="OMA" id="GINAPCT"/>
<gene>
    <name evidence="2" type="ORF">MICPUCDRAFT_53214</name>
</gene>
<name>C1N6A5_MICPC</name>
<dbReference type="GeneID" id="9688938"/>